<proteinExistence type="predicted"/>
<sequence length="457" mass="50799">MTKEGPPIELDVILKQLGAFGKFNIINYGLMLIPIFLAGMYGSVFVFEATDINYRCKIKECEGLNNSEWLVNAIPVKNDELAKCSRYSLKDNASSDESCNADAFDRTNQLKCDELVYSDEDSAVRDFNLGCQDWKRTLIGTVRNSGLFISLPLTGIISDRFGRKRALVMAALMSGIFGLARSFSVSYVMMLILEFFESALGGGINSTSFVLAVELVAPKGRVLGTTVLNLISTLGMMSLPAFSWWFQDWRKLLRIIYTPAILVFSYLWLLNESVRWLLSKGRNVEAAEILLKAAKMNNVDISEELNPLYKLEVKSDTQEVKKEEIDDDKAKVSTFKQVIRSRVIRTRVYPKWLSLALYLSGKLCIVVAYSSLYIYVSEVFPTSVRQSLLATCSSLGRVGSTLAPLTPLLALYSNNLPAILFGTLALVASGMVLILPETINMPLPDTIEAAEQLATRS</sequence>
<evidence type="ECO:0000313" key="1">
    <source>
        <dbReference type="EMBL" id="KAI8434011.1"/>
    </source>
</evidence>
<gene>
    <name evidence="1" type="ORF">MSG28_012162</name>
</gene>
<keyword evidence="2" id="KW-1185">Reference proteome</keyword>
<evidence type="ECO:0000313" key="2">
    <source>
        <dbReference type="Proteomes" id="UP001064048"/>
    </source>
</evidence>
<comment type="caution">
    <text evidence="1">The sequence shown here is derived from an EMBL/GenBank/DDBJ whole genome shotgun (WGS) entry which is preliminary data.</text>
</comment>
<accession>A0ACC0KD82</accession>
<reference evidence="1 2" key="1">
    <citation type="journal article" date="2022" name="Genome Biol. Evol.">
        <title>The Spruce Budworm Genome: Reconstructing the Evolutionary History of Antifreeze Proteins.</title>
        <authorList>
            <person name="Beliveau C."/>
            <person name="Gagne P."/>
            <person name="Picq S."/>
            <person name="Vernygora O."/>
            <person name="Keeling C.I."/>
            <person name="Pinkney K."/>
            <person name="Doucet D."/>
            <person name="Wen F."/>
            <person name="Johnston J.S."/>
            <person name="Maaroufi H."/>
            <person name="Boyle B."/>
            <person name="Laroche J."/>
            <person name="Dewar K."/>
            <person name="Juretic N."/>
            <person name="Blackburn G."/>
            <person name="Nisole A."/>
            <person name="Brunet B."/>
            <person name="Brandao M."/>
            <person name="Lumley L."/>
            <person name="Duan J."/>
            <person name="Quan G."/>
            <person name="Lucarotti C.J."/>
            <person name="Roe A.D."/>
            <person name="Sperling F.A.H."/>
            <person name="Levesque R.C."/>
            <person name="Cusson M."/>
        </authorList>
    </citation>
    <scope>NUCLEOTIDE SEQUENCE [LARGE SCALE GENOMIC DNA]</scope>
    <source>
        <strain evidence="1">Glfc:IPQL:Cfum</strain>
    </source>
</reference>
<name>A0ACC0KD82_CHOFU</name>
<dbReference type="Proteomes" id="UP001064048">
    <property type="component" value="Chromosome 21"/>
</dbReference>
<dbReference type="EMBL" id="CM046121">
    <property type="protein sequence ID" value="KAI8434011.1"/>
    <property type="molecule type" value="Genomic_DNA"/>
</dbReference>
<protein>
    <submittedName>
        <fullName evidence="1">Uncharacterized protein</fullName>
    </submittedName>
</protein>
<organism evidence="1 2">
    <name type="scientific">Choristoneura fumiferana</name>
    <name type="common">Spruce budworm moth</name>
    <name type="synonym">Archips fumiferana</name>
    <dbReference type="NCBI Taxonomy" id="7141"/>
    <lineage>
        <taxon>Eukaryota</taxon>
        <taxon>Metazoa</taxon>
        <taxon>Ecdysozoa</taxon>
        <taxon>Arthropoda</taxon>
        <taxon>Hexapoda</taxon>
        <taxon>Insecta</taxon>
        <taxon>Pterygota</taxon>
        <taxon>Neoptera</taxon>
        <taxon>Endopterygota</taxon>
        <taxon>Lepidoptera</taxon>
        <taxon>Glossata</taxon>
        <taxon>Ditrysia</taxon>
        <taxon>Tortricoidea</taxon>
        <taxon>Tortricidae</taxon>
        <taxon>Tortricinae</taxon>
        <taxon>Choristoneura</taxon>
    </lineage>
</organism>